<evidence type="ECO:0000313" key="2">
    <source>
        <dbReference type="EMBL" id="QHN40287.1"/>
    </source>
</evidence>
<gene>
    <name evidence="2" type="ORF">GII30_15030</name>
</gene>
<name>A0A857MLK0_9ACTN</name>
<dbReference type="EMBL" id="CP045810">
    <property type="protein sequence ID" value="QHN40287.1"/>
    <property type="molecule type" value="Genomic_DNA"/>
</dbReference>
<sequence length="133" mass="13998">MNTQSRFRKTITATAAAGAIAAGTLAGTALGAGDAAARVNAGKYTWTVTKSINGARGAYPVTIRGNVLTLNLPGTIIGASKRARLHPTRTGAWMDYGGNRYTFSRKGNRYVGQELWLTINGAVVGTTTLTPRR</sequence>
<organism evidence="2">
    <name type="scientific">Gordonia amarae</name>
    <dbReference type="NCBI Taxonomy" id="36821"/>
    <lineage>
        <taxon>Bacteria</taxon>
        <taxon>Bacillati</taxon>
        <taxon>Actinomycetota</taxon>
        <taxon>Actinomycetes</taxon>
        <taxon>Mycobacteriales</taxon>
        <taxon>Gordoniaceae</taxon>
        <taxon>Gordonia</taxon>
    </lineage>
</organism>
<dbReference type="RefSeq" id="WP_005182216.1">
    <property type="nucleotide sequence ID" value="NZ_CP045804.1"/>
</dbReference>
<protein>
    <submittedName>
        <fullName evidence="2">Uncharacterized protein</fullName>
    </submittedName>
</protein>
<dbReference type="AlphaFoldDB" id="A0A857MLK0"/>
<keyword evidence="1" id="KW-0732">Signal</keyword>
<feature type="signal peptide" evidence="1">
    <location>
        <begin position="1"/>
        <end position="31"/>
    </location>
</feature>
<accession>A0A857MLK0</accession>
<reference evidence="2" key="1">
    <citation type="journal article" date="2021" name="Nat. Microbiol.">
        <title>Cocultivation of an ultrasmall environmental parasitic bacterium with lytic ability against bacteria associated with wastewater foams.</title>
        <authorList>
            <person name="Batinovic S."/>
            <person name="Rose J.J.A."/>
            <person name="Ratcliffe J."/>
            <person name="Seviour R.J."/>
            <person name="Petrovski S."/>
        </authorList>
    </citation>
    <scope>NUCLEOTIDE SEQUENCE</scope>
    <source>
        <strain evidence="2">CON44</strain>
    </source>
</reference>
<proteinExistence type="predicted"/>
<evidence type="ECO:0000256" key="1">
    <source>
        <dbReference type="SAM" id="SignalP"/>
    </source>
</evidence>
<feature type="chain" id="PRO_5038379705" evidence="1">
    <location>
        <begin position="32"/>
        <end position="133"/>
    </location>
</feature>